<feature type="domain" description="DUF8198" evidence="1">
    <location>
        <begin position="26"/>
        <end position="225"/>
    </location>
</feature>
<evidence type="ECO:0000259" key="1">
    <source>
        <dbReference type="Pfam" id="PF26621"/>
    </source>
</evidence>
<evidence type="ECO:0000313" key="2">
    <source>
        <dbReference type="EMBL" id="MBJ7542771.1"/>
    </source>
</evidence>
<dbReference type="RefSeq" id="WP_052037378.1">
    <property type="nucleotide sequence ID" value="NZ_JAEMUK010000008.1"/>
</dbReference>
<comment type="caution">
    <text evidence="2">The sequence shown here is derived from an EMBL/GenBank/DDBJ whole genome shotgun (WGS) entry which is preliminary data.</text>
</comment>
<dbReference type="InterPro" id="IPR058063">
    <property type="entry name" value="FFLEE_fam"/>
</dbReference>
<dbReference type="AlphaFoldDB" id="A0A8I1KJC9"/>
<dbReference type="NCBIfam" id="NF047641">
    <property type="entry name" value="FFLEE_fam"/>
    <property type="match status" value="1"/>
</dbReference>
<dbReference type="Pfam" id="PF26621">
    <property type="entry name" value="DUF8198"/>
    <property type="match status" value="1"/>
</dbReference>
<dbReference type="EMBL" id="JAEMUK010000008">
    <property type="protein sequence ID" value="MBJ7542771.1"/>
    <property type="molecule type" value="Genomic_DNA"/>
</dbReference>
<gene>
    <name evidence="2" type="ORF">JDN41_04280</name>
</gene>
<sequence length="236" mass="26558">MTTRNEIARRIESLLDASAELRARLAARPQGEAARDALRQWQAQRLQREHADIVANPLYSKTALFFLSDIYGPKDLSRHEEEVRRILPVMKAVLPEAGLDTVADAIEVNTISESLDTDMLEALGQDVFALDIDKWVAAYKKVGRRDDRERQIALIASLGRSLDRLTRKPFIGTALSMMKKPAELAGLSDLQSFLERGYDAFRSMKGSSAAFVRRVTERETELMNEWLPAERVAASN</sequence>
<protein>
    <recommendedName>
        <fullName evidence="1">DUF8198 domain-containing protein</fullName>
    </recommendedName>
</protein>
<dbReference type="Proteomes" id="UP000623250">
    <property type="component" value="Unassembled WGS sequence"/>
</dbReference>
<accession>A0A8I1KJC9</accession>
<keyword evidence="3" id="KW-1185">Reference proteome</keyword>
<reference evidence="2 3" key="1">
    <citation type="submission" date="2020-12" db="EMBL/GenBank/DDBJ databases">
        <title>Revised draft genomes of Rhodomicrobium vannielii ATCC 17100 and Rhodomicrobium udaipurense JA643.</title>
        <authorList>
            <person name="Conners E.M."/>
            <person name="Davenport E.J."/>
            <person name="Bose A."/>
        </authorList>
    </citation>
    <scope>NUCLEOTIDE SEQUENCE [LARGE SCALE GENOMIC DNA]</scope>
    <source>
        <strain evidence="2 3">JA643</strain>
    </source>
</reference>
<organism evidence="2 3">
    <name type="scientific">Rhodomicrobium udaipurense</name>
    <dbReference type="NCBI Taxonomy" id="1202716"/>
    <lineage>
        <taxon>Bacteria</taxon>
        <taxon>Pseudomonadati</taxon>
        <taxon>Pseudomonadota</taxon>
        <taxon>Alphaproteobacteria</taxon>
        <taxon>Hyphomicrobiales</taxon>
        <taxon>Hyphomicrobiaceae</taxon>
        <taxon>Rhodomicrobium</taxon>
    </lineage>
</organism>
<name>A0A8I1KJC9_9HYPH</name>
<dbReference type="InterPro" id="IPR058511">
    <property type="entry name" value="DUF8198"/>
</dbReference>
<evidence type="ECO:0000313" key="3">
    <source>
        <dbReference type="Proteomes" id="UP000623250"/>
    </source>
</evidence>
<proteinExistence type="predicted"/>